<accession>A0A7X6MTY7</accession>
<comment type="catalytic activity">
    <reaction evidence="8">
        <text>O-phospho-L-threonyl-[protein] + H2O = L-threonyl-[protein] + phosphate</text>
        <dbReference type="Rhea" id="RHEA:47004"/>
        <dbReference type="Rhea" id="RHEA-COMP:11060"/>
        <dbReference type="Rhea" id="RHEA-COMP:11605"/>
        <dbReference type="ChEBI" id="CHEBI:15377"/>
        <dbReference type="ChEBI" id="CHEBI:30013"/>
        <dbReference type="ChEBI" id="CHEBI:43474"/>
        <dbReference type="ChEBI" id="CHEBI:61977"/>
        <dbReference type="EC" id="3.1.3.16"/>
    </reaction>
</comment>
<feature type="domain" description="PPM-type phosphatase" evidence="14">
    <location>
        <begin position="6"/>
        <end position="235"/>
    </location>
</feature>
<keyword evidence="4" id="KW-0378">Hydrolase</keyword>
<sequence length="507" mass="53146">MTLVLRYAARSDRGLVRANNEDSVYAGARLLALADGMGGHAAGEVASQLVIAALAHLDDDEPGGDLLSKLNTAVGQGNAAIAAHVEADPELDGMGTTLTAILFAGNRLGLVHIGDSRGYLLRDGELTQITKDDTFVQTLVDEGRITAEEAHSHPQRSLIMRALTGHEVEPTLIMREAKAGDRYLLCSDGLSDPVSHETIHEALQIEDVAESADRLIELALRGGGPDNVTVVVADVVDYDYGQTQPILAGAVSGDDDQTAPPDTAAGRASAFNPRRNEPKRVVPQPAEPARKPRSRRRFLIAAVLLVLVLVGGLAIGREIIRNNYYVAEHDGTVSIMRGVQGSFLGISLQEPYRLGCLNARNELSLISADDTQDQRECRLMSIDDLRPSERASVKAGLIGGTQDEAIEQITKLARSSVLPVCAPRTATTTSKPAPAPSPAPSPSPSAAPMPAPAPSAEPPAPETPAPETAAPGAPTSAPPSPSPSPSPTVTALPPPPQEPGKNCRAVS</sequence>
<dbReference type="PANTHER" id="PTHR48148:SF3">
    <property type="entry name" value="KERATINOCYTE PROLINE-RICH PROTEIN"/>
    <property type="match status" value="1"/>
</dbReference>
<evidence type="ECO:0000256" key="9">
    <source>
        <dbReference type="ARBA" id="ARBA00071184"/>
    </source>
</evidence>
<keyword evidence="13" id="KW-1133">Transmembrane helix</keyword>
<reference evidence="15 16" key="1">
    <citation type="submission" date="2020-04" db="EMBL/GenBank/DDBJ databases">
        <title>MicrobeNet Type strains.</title>
        <authorList>
            <person name="Nicholson A.C."/>
        </authorList>
    </citation>
    <scope>NUCLEOTIDE SEQUENCE [LARGE SCALE GENOMIC DNA]</scope>
    <source>
        <strain evidence="15 16">ATCC 700731</strain>
    </source>
</reference>
<dbReference type="RefSeq" id="WP_168441723.1">
    <property type="nucleotide sequence ID" value="NZ_JAAXPJ010000007.1"/>
</dbReference>
<feature type="region of interest" description="Disordered" evidence="12">
    <location>
        <begin position="425"/>
        <end position="507"/>
    </location>
</feature>
<dbReference type="GO" id="GO:0004722">
    <property type="term" value="F:protein serine/threonine phosphatase activity"/>
    <property type="evidence" value="ECO:0007669"/>
    <property type="project" value="UniProtKB-EC"/>
</dbReference>
<feature type="compositionally biased region" description="Low complexity" evidence="12">
    <location>
        <begin position="465"/>
        <end position="475"/>
    </location>
</feature>
<dbReference type="PROSITE" id="PS51746">
    <property type="entry name" value="PPM_2"/>
    <property type="match status" value="1"/>
</dbReference>
<evidence type="ECO:0000256" key="6">
    <source>
        <dbReference type="ARBA" id="ARBA00023211"/>
    </source>
</evidence>
<dbReference type="SMART" id="SM00331">
    <property type="entry name" value="PP2C_SIG"/>
    <property type="match status" value="1"/>
</dbReference>
<keyword evidence="3" id="KW-0479">Metal-binding</keyword>
<evidence type="ECO:0000256" key="8">
    <source>
        <dbReference type="ARBA" id="ARBA00048336"/>
    </source>
</evidence>
<gene>
    <name evidence="15" type="ORF">HGA11_17625</name>
</gene>
<comment type="cofactor">
    <cofactor evidence="1">
        <name>Mn(2+)</name>
        <dbReference type="ChEBI" id="CHEBI:29035"/>
    </cofactor>
</comment>
<feature type="compositionally biased region" description="Pro residues" evidence="12">
    <location>
        <begin position="433"/>
        <end position="464"/>
    </location>
</feature>
<evidence type="ECO:0000313" key="16">
    <source>
        <dbReference type="Proteomes" id="UP000518188"/>
    </source>
</evidence>
<proteinExistence type="predicted"/>
<keyword evidence="13" id="KW-0472">Membrane</keyword>
<evidence type="ECO:0000256" key="4">
    <source>
        <dbReference type="ARBA" id="ARBA00022801"/>
    </source>
</evidence>
<evidence type="ECO:0000313" key="15">
    <source>
        <dbReference type="EMBL" id="NKZ12794.1"/>
    </source>
</evidence>
<dbReference type="EMBL" id="JAAXPJ010000007">
    <property type="protein sequence ID" value="NKZ12794.1"/>
    <property type="molecule type" value="Genomic_DNA"/>
</dbReference>
<dbReference type="Gene3D" id="3.60.40.10">
    <property type="entry name" value="PPM-type phosphatase domain"/>
    <property type="match status" value="1"/>
</dbReference>
<dbReference type="InterPro" id="IPR001932">
    <property type="entry name" value="PPM-type_phosphatase-like_dom"/>
</dbReference>
<dbReference type="SUPFAM" id="SSF81606">
    <property type="entry name" value="PP2C-like"/>
    <property type="match status" value="1"/>
</dbReference>
<keyword evidence="5" id="KW-0904">Protein phosphatase</keyword>
<dbReference type="FunFam" id="3.60.40.10:FF:000002">
    <property type="entry name" value="Serine/threonine phosphatase stp"/>
    <property type="match status" value="1"/>
</dbReference>
<dbReference type="Pfam" id="PF13672">
    <property type="entry name" value="PP2C_2"/>
    <property type="match status" value="1"/>
</dbReference>
<organism evidence="15 16">
    <name type="scientific">Mycolicibacterium septicum DSM 44393</name>
    <dbReference type="NCBI Taxonomy" id="1341646"/>
    <lineage>
        <taxon>Bacteria</taxon>
        <taxon>Bacillati</taxon>
        <taxon>Actinomycetota</taxon>
        <taxon>Actinomycetes</taxon>
        <taxon>Mycobacteriales</taxon>
        <taxon>Mycobacteriaceae</taxon>
        <taxon>Mycolicibacterium</taxon>
    </lineage>
</organism>
<keyword evidence="6" id="KW-0464">Manganese</keyword>
<evidence type="ECO:0000256" key="10">
    <source>
        <dbReference type="ARBA" id="ARBA00077741"/>
    </source>
</evidence>
<feature type="region of interest" description="Disordered" evidence="12">
    <location>
        <begin position="248"/>
        <end position="289"/>
    </location>
</feature>
<dbReference type="AlphaFoldDB" id="A0A7X6MTY7"/>
<name>A0A7X6MTY7_9MYCO</name>
<protein>
    <recommendedName>
        <fullName evidence="9">Serine/threonine protein phosphatase PstP</fullName>
        <ecNumber evidence="2">3.1.3.16</ecNumber>
    </recommendedName>
    <alternativeName>
        <fullName evidence="11">Mycobacterial Ser/Thr phosphatase</fullName>
    </alternativeName>
    <alternativeName>
        <fullName evidence="10">PP2C-family Ser/Thr phosphatase</fullName>
    </alternativeName>
</protein>
<evidence type="ECO:0000256" key="3">
    <source>
        <dbReference type="ARBA" id="ARBA00022723"/>
    </source>
</evidence>
<evidence type="ECO:0000259" key="14">
    <source>
        <dbReference type="PROSITE" id="PS51746"/>
    </source>
</evidence>
<dbReference type="CDD" id="cd00143">
    <property type="entry name" value="PP2Cc"/>
    <property type="match status" value="1"/>
</dbReference>
<evidence type="ECO:0000256" key="7">
    <source>
        <dbReference type="ARBA" id="ARBA00047761"/>
    </source>
</evidence>
<dbReference type="SMART" id="SM00332">
    <property type="entry name" value="PP2Cc"/>
    <property type="match status" value="1"/>
</dbReference>
<dbReference type="EC" id="3.1.3.16" evidence="2"/>
<evidence type="ECO:0000256" key="5">
    <source>
        <dbReference type="ARBA" id="ARBA00022912"/>
    </source>
</evidence>
<feature type="transmembrane region" description="Helical" evidence="13">
    <location>
        <begin position="298"/>
        <end position="316"/>
    </location>
</feature>
<evidence type="ECO:0000256" key="12">
    <source>
        <dbReference type="SAM" id="MobiDB-lite"/>
    </source>
</evidence>
<dbReference type="GO" id="GO:0046872">
    <property type="term" value="F:metal ion binding"/>
    <property type="evidence" value="ECO:0007669"/>
    <property type="project" value="UniProtKB-KW"/>
</dbReference>
<feature type="compositionally biased region" description="Pro residues" evidence="12">
    <location>
        <begin position="476"/>
        <end position="498"/>
    </location>
</feature>
<comment type="catalytic activity">
    <reaction evidence="7">
        <text>O-phospho-L-seryl-[protein] + H2O = L-seryl-[protein] + phosphate</text>
        <dbReference type="Rhea" id="RHEA:20629"/>
        <dbReference type="Rhea" id="RHEA-COMP:9863"/>
        <dbReference type="Rhea" id="RHEA-COMP:11604"/>
        <dbReference type="ChEBI" id="CHEBI:15377"/>
        <dbReference type="ChEBI" id="CHEBI:29999"/>
        <dbReference type="ChEBI" id="CHEBI:43474"/>
        <dbReference type="ChEBI" id="CHEBI:83421"/>
        <dbReference type="EC" id="3.1.3.16"/>
    </reaction>
</comment>
<evidence type="ECO:0000256" key="2">
    <source>
        <dbReference type="ARBA" id="ARBA00013081"/>
    </source>
</evidence>
<evidence type="ECO:0000256" key="1">
    <source>
        <dbReference type="ARBA" id="ARBA00001936"/>
    </source>
</evidence>
<dbReference type="Proteomes" id="UP000518188">
    <property type="component" value="Unassembled WGS sequence"/>
</dbReference>
<evidence type="ECO:0000256" key="13">
    <source>
        <dbReference type="SAM" id="Phobius"/>
    </source>
</evidence>
<evidence type="ECO:0000256" key="11">
    <source>
        <dbReference type="ARBA" id="ARBA00079123"/>
    </source>
</evidence>
<dbReference type="InterPro" id="IPR036457">
    <property type="entry name" value="PPM-type-like_dom_sf"/>
</dbReference>
<comment type="caution">
    <text evidence="15">The sequence shown here is derived from an EMBL/GenBank/DDBJ whole genome shotgun (WGS) entry which is preliminary data.</text>
</comment>
<dbReference type="PANTHER" id="PTHR48148">
    <property type="entry name" value="KERATINOCYTE PROLINE-RICH PROTEIN"/>
    <property type="match status" value="1"/>
</dbReference>
<keyword evidence="13" id="KW-0812">Transmembrane</keyword>